<keyword evidence="3" id="KW-0808">Transferase</keyword>
<dbReference type="Gene3D" id="1.20.120.1750">
    <property type="match status" value="1"/>
</dbReference>
<evidence type="ECO:0000256" key="4">
    <source>
        <dbReference type="ARBA" id="ARBA00022723"/>
    </source>
</evidence>
<evidence type="ECO:0000259" key="11">
    <source>
        <dbReference type="PROSITE" id="PS51873"/>
    </source>
</evidence>
<dbReference type="PROSITE" id="PS51873">
    <property type="entry name" value="TRIAD"/>
    <property type="match status" value="1"/>
</dbReference>
<reference evidence="12 13" key="1">
    <citation type="submission" date="2024-02" db="EMBL/GenBank/DDBJ databases">
        <authorList>
            <person name="Chen Y."/>
            <person name="Shah S."/>
            <person name="Dougan E. K."/>
            <person name="Thang M."/>
            <person name="Chan C."/>
        </authorList>
    </citation>
    <scope>NUCLEOTIDE SEQUENCE [LARGE SCALE GENOMIC DNA]</scope>
</reference>
<evidence type="ECO:0000256" key="5">
    <source>
        <dbReference type="ARBA" id="ARBA00022737"/>
    </source>
</evidence>
<evidence type="ECO:0000259" key="10">
    <source>
        <dbReference type="PROSITE" id="PS50089"/>
    </source>
</evidence>
<comment type="caution">
    <text evidence="12">The sequence shown here is derived from an EMBL/GenBank/DDBJ whole genome shotgun (WGS) entry which is preliminary data.</text>
</comment>
<keyword evidence="5" id="KW-0677">Repeat</keyword>
<organism evidence="12 13">
    <name type="scientific">Durusdinium trenchii</name>
    <dbReference type="NCBI Taxonomy" id="1381693"/>
    <lineage>
        <taxon>Eukaryota</taxon>
        <taxon>Sar</taxon>
        <taxon>Alveolata</taxon>
        <taxon>Dinophyceae</taxon>
        <taxon>Suessiales</taxon>
        <taxon>Symbiodiniaceae</taxon>
        <taxon>Durusdinium</taxon>
    </lineage>
</organism>
<dbReference type="SUPFAM" id="SSF57850">
    <property type="entry name" value="RING/U-box"/>
    <property type="match status" value="2"/>
</dbReference>
<proteinExistence type="predicted"/>
<evidence type="ECO:0000256" key="2">
    <source>
        <dbReference type="ARBA" id="ARBA00012251"/>
    </source>
</evidence>
<evidence type="ECO:0000313" key="13">
    <source>
        <dbReference type="Proteomes" id="UP001642484"/>
    </source>
</evidence>
<dbReference type="InterPro" id="IPR001841">
    <property type="entry name" value="Znf_RING"/>
</dbReference>
<dbReference type="PANTHER" id="PTHR11685">
    <property type="entry name" value="RBR FAMILY RING FINGER AND IBR DOMAIN-CONTAINING"/>
    <property type="match status" value="1"/>
</dbReference>
<dbReference type="SMART" id="SM00184">
    <property type="entry name" value="RING"/>
    <property type="match status" value="2"/>
</dbReference>
<evidence type="ECO:0000256" key="3">
    <source>
        <dbReference type="ARBA" id="ARBA00022679"/>
    </source>
</evidence>
<keyword evidence="13" id="KW-1185">Reference proteome</keyword>
<keyword evidence="6 9" id="KW-0863">Zinc-finger</keyword>
<dbReference type="PROSITE" id="PS50089">
    <property type="entry name" value="ZF_RING_2"/>
    <property type="match status" value="1"/>
</dbReference>
<dbReference type="Proteomes" id="UP001642484">
    <property type="component" value="Unassembled WGS sequence"/>
</dbReference>
<gene>
    <name evidence="12" type="ORF">CCMP2556_LOCUS21802</name>
</gene>
<keyword evidence="7" id="KW-0833">Ubl conjugation pathway</keyword>
<evidence type="ECO:0000256" key="6">
    <source>
        <dbReference type="ARBA" id="ARBA00022771"/>
    </source>
</evidence>
<name>A0ABP0LMP1_9DINO</name>
<feature type="domain" description="RING-type" evidence="10">
    <location>
        <begin position="150"/>
        <end position="198"/>
    </location>
</feature>
<dbReference type="CDD" id="cd20335">
    <property type="entry name" value="BRcat_RBR"/>
    <property type="match status" value="1"/>
</dbReference>
<evidence type="ECO:0000256" key="8">
    <source>
        <dbReference type="ARBA" id="ARBA00022833"/>
    </source>
</evidence>
<feature type="domain" description="RING-type" evidence="11">
    <location>
        <begin position="146"/>
        <end position="412"/>
    </location>
</feature>
<evidence type="ECO:0000256" key="9">
    <source>
        <dbReference type="PROSITE-ProRule" id="PRU00175"/>
    </source>
</evidence>
<protein>
    <recommendedName>
        <fullName evidence="2">RBR-type E3 ubiquitin transferase</fullName>
        <ecNumber evidence="2">2.3.2.31</ecNumber>
    </recommendedName>
</protein>
<keyword evidence="4" id="KW-0479">Metal-binding</keyword>
<dbReference type="EC" id="2.3.2.31" evidence="2"/>
<accession>A0ABP0LMP1</accession>
<dbReference type="Gene3D" id="3.30.40.10">
    <property type="entry name" value="Zinc/RING finger domain, C3HC4 (zinc finger)"/>
    <property type="match status" value="1"/>
</dbReference>
<dbReference type="EMBL" id="CAXAMN010013335">
    <property type="protein sequence ID" value="CAK9040501.1"/>
    <property type="molecule type" value="Genomic_DNA"/>
</dbReference>
<dbReference type="SMART" id="SM00647">
    <property type="entry name" value="IBR"/>
    <property type="match status" value="2"/>
</dbReference>
<dbReference type="InterPro" id="IPR044066">
    <property type="entry name" value="TRIAD_supradom"/>
</dbReference>
<dbReference type="InterPro" id="IPR031127">
    <property type="entry name" value="E3_UB_ligase_RBR"/>
</dbReference>
<evidence type="ECO:0000256" key="7">
    <source>
        <dbReference type="ARBA" id="ARBA00022786"/>
    </source>
</evidence>
<dbReference type="Pfam" id="PF22191">
    <property type="entry name" value="IBR_1"/>
    <property type="match status" value="1"/>
</dbReference>
<keyword evidence="8" id="KW-0862">Zinc</keyword>
<sequence>MDLPWPGYAAHVVEHFVALGRLRALRLIERLELAADAHGQRAHLQVLERMSAVIGIFLSAWAGYVSVRAIWDLSQFIVSLLVALIFSARQIVQDAMPLFTVLIAGLYLRRLLDSATLRREWLDFLQQWGLSRQLLSALGCSVAAVEVCECPVCAETLEDNPWSMVSLPCCNQSLCWACLRRHAESVIDDARPDMNCPLFCKVPVPDVLVHTAFRRYQWSWSGLDVLGQRTSRKQKAYERWSLSSGLASSCAARMEDVVHCPGSECNHMWLLPKRLRRSKASQEPGSRWDPRSWSVGRHMGFYVAPLNDGDDLRCVHCPSCQVDYCLLCSQTWEVSGQSHDGKSCLEFDSALPQSHKSKERHWAGAKACPGCQVRTLRSMGCNHMTCTQCGMHWCWVCGRPWQPWHYGCTANSQTAADCSLM</sequence>
<dbReference type="CDD" id="cd20336">
    <property type="entry name" value="Rcat_RBR"/>
    <property type="match status" value="1"/>
</dbReference>
<comment type="catalytic activity">
    <reaction evidence="1">
        <text>[E2 ubiquitin-conjugating enzyme]-S-ubiquitinyl-L-cysteine + [acceptor protein]-L-lysine = [E2 ubiquitin-conjugating enzyme]-L-cysteine + [acceptor protein]-N(6)-ubiquitinyl-L-lysine.</text>
        <dbReference type="EC" id="2.3.2.31"/>
    </reaction>
</comment>
<evidence type="ECO:0000313" key="12">
    <source>
        <dbReference type="EMBL" id="CAK9040501.1"/>
    </source>
</evidence>
<dbReference type="InterPro" id="IPR013083">
    <property type="entry name" value="Znf_RING/FYVE/PHD"/>
</dbReference>
<dbReference type="InterPro" id="IPR002867">
    <property type="entry name" value="IBR_dom"/>
</dbReference>
<evidence type="ECO:0000256" key="1">
    <source>
        <dbReference type="ARBA" id="ARBA00001798"/>
    </source>
</evidence>